<reference evidence="7 8" key="1">
    <citation type="submission" date="2019-11" db="EMBL/GenBank/DDBJ databases">
        <authorList>
            <person name="Zheng R.K."/>
            <person name="Sun C.M."/>
        </authorList>
    </citation>
    <scope>NUCLEOTIDE SEQUENCE [LARGE SCALE GENOMIC DNA]</scope>
    <source>
        <strain evidence="7 8">SRB007</strain>
    </source>
</reference>
<dbReference type="Pfam" id="PF08281">
    <property type="entry name" value="Sigma70_r4_2"/>
    <property type="match status" value="1"/>
</dbReference>
<dbReference type="GO" id="GO:0006352">
    <property type="term" value="P:DNA-templated transcription initiation"/>
    <property type="evidence" value="ECO:0007669"/>
    <property type="project" value="InterPro"/>
</dbReference>
<accession>A0A6I6JBT0</accession>
<gene>
    <name evidence="7" type="ORF">GM415_00090</name>
</gene>
<dbReference type="Proteomes" id="UP000428328">
    <property type="component" value="Chromosome"/>
</dbReference>
<dbReference type="PANTHER" id="PTHR43133">
    <property type="entry name" value="RNA POLYMERASE ECF-TYPE SIGMA FACTO"/>
    <property type="match status" value="1"/>
</dbReference>
<evidence type="ECO:0000256" key="4">
    <source>
        <dbReference type="ARBA" id="ARBA00023163"/>
    </source>
</evidence>
<dbReference type="InterPro" id="IPR039425">
    <property type="entry name" value="RNA_pol_sigma-70-like"/>
</dbReference>
<keyword evidence="3" id="KW-0731">Sigma factor</keyword>
<dbReference type="InterPro" id="IPR036388">
    <property type="entry name" value="WH-like_DNA-bd_sf"/>
</dbReference>
<evidence type="ECO:0000259" key="5">
    <source>
        <dbReference type="Pfam" id="PF04542"/>
    </source>
</evidence>
<dbReference type="InterPro" id="IPR014284">
    <property type="entry name" value="RNA_pol_sigma-70_dom"/>
</dbReference>
<evidence type="ECO:0000259" key="6">
    <source>
        <dbReference type="Pfam" id="PF08281"/>
    </source>
</evidence>
<dbReference type="GO" id="GO:0016987">
    <property type="term" value="F:sigma factor activity"/>
    <property type="evidence" value="ECO:0007669"/>
    <property type="project" value="UniProtKB-KW"/>
</dbReference>
<feature type="domain" description="RNA polymerase sigma factor 70 region 4 type 2" evidence="6">
    <location>
        <begin position="128"/>
        <end position="173"/>
    </location>
</feature>
<dbReference type="InterPro" id="IPR013249">
    <property type="entry name" value="RNA_pol_sigma70_r4_t2"/>
</dbReference>
<dbReference type="InterPro" id="IPR013324">
    <property type="entry name" value="RNA_pol_sigma_r3/r4-like"/>
</dbReference>
<protein>
    <submittedName>
        <fullName evidence="7">Sigma-70 family RNA polymerase sigma factor</fullName>
    </submittedName>
</protein>
<feature type="domain" description="RNA polymerase sigma-70 region 2" evidence="5">
    <location>
        <begin position="24"/>
        <end position="90"/>
    </location>
</feature>
<evidence type="ECO:0000256" key="1">
    <source>
        <dbReference type="ARBA" id="ARBA00010641"/>
    </source>
</evidence>
<dbReference type="InterPro" id="IPR013325">
    <property type="entry name" value="RNA_pol_sigma_r2"/>
</dbReference>
<keyword evidence="2" id="KW-0805">Transcription regulation</keyword>
<comment type="similarity">
    <text evidence="1">Belongs to the sigma-70 factor family. ECF subfamily.</text>
</comment>
<dbReference type="EMBL" id="CP046400">
    <property type="protein sequence ID" value="QGY38608.1"/>
    <property type="molecule type" value="Genomic_DNA"/>
</dbReference>
<dbReference type="PANTHER" id="PTHR43133:SF51">
    <property type="entry name" value="RNA POLYMERASE SIGMA FACTOR"/>
    <property type="match status" value="1"/>
</dbReference>
<name>A0A6I6JBT0_9BACT</name>
<organism evidence="7 8">
    <name type="scientific">Pseudodesulfovibrio cashew</name>
    <dbReference type="NCBI Taxonomy" id="2678688"/>
    <lineage>
        <taxon>Bacteria</taxon>
        <taxon>Pseudomonadati</taxon>
        <taxon>Thermodesulfobacteriota</taxon>
        <taxon>Desulfovibrionia</taxon>
        <taxon>Desulfovibrionales</taxon>
        <taxon>Desulfovibrionaceae</taxon>
    </lineage>
</organism>
<evidence type="ECO:0000256" key="3">
    <source>
        <dbReference type="ARBA" id="ARBA00023082"/>
    </source>
</evidence>
<dbReference type="SUPFAM" id="SSF88946">
    <property type="entry name" value="Sigma2 domain of RNA polymerase sigma factors"/>
    <property type="match status" value="1"/>
</dbReference>
<dbReference type="AlphaFoldDB" id="A0A6I6JBT0"/>
<sequence>MDENYEAEIIREVLLGNPQPFEKLVREYQGPVYGLMLRTVQEPDIAADLAQEAFTKAYARLESFRLGKRFFPWLYTLALNVARDYMRKRGSDLHVFMDDPQDAGPSEDSGAEQERMEARLDGATVFEYVSEMPPKYREALILRFRHDFTMKEIADTLGITVSGAKMRVGRGLDMLRHQFKEVSNVR</sequence>
<dbReference type="RefSeq" id="WP_158945560.1">
    <property type="nucleotide sequence ID" value="NZ_CP046400.1"/>
</dbReference>
<dbReference type="SUPFAM" id="SSF88659">
    <property type="entry name" value="Sigma3 and sigma4 domains of RNA polymerase sigma factors"/>
    <property type="match status" value="1"/>
</dbReference>
<dbReference type="CDD" id="cd06171">
    <property type="entry name" value="Sigma70_r4"/>
    <property type="match status" value="1"/>
</dbReference>
<dbReference type="InterPro" id="IPR007627">
    <property type="entry name" value="RNA_pol_sigma70_r2"/>
</dbReference>
<dbReference type="NCBIfam" id="TIGR02937">
    <property type="entry name" value="sigma70-ECF"/>
    <property type="match status" value="1"/>
</dbReference>
<dbReference type="KEGG" id="psel:GM415_00090"/>
<dbReference type="Gene3D" id="1.10.1740.10">
    <property type="match status" value="1"/>
</dbReference>
<proteinExistence type="inferred from homology"/>
<keyword evidence="4" id="KW-0804">Transcription</keyword>
<evidence type="ECO:0000256" key="2">
    <source>
        <dbReference type="ARBA" id="ARBA00023015"/>
    </source>
</evidence>
<dbReference type="Gene3D" id="1.10.10.10">
    <property type="entry name" value="Winged helix-like DNA-binding domain superfamily/Winged helix DNA-binding domain"/>
    <property type="match status" value="1"/>
</dbReference>
<evidence type="ECO:0000313" key="7">
    <source>
        <dbReference type="EMBL" id="QGY38608.1"/>
    </source>
</evidence>
<evidence type="ECO:0000313" key="8">
    <source>
        <dbReference type="Proteomes" id="UP000428328"/>
    </source>
</evidence>
<keyword evidence="8" id="KW-1185">Reference proteome</keyword>
<dbReference type="GO" id="GO:0003677">
    <property type="term" value="F:DNA binding"/>
    <property type="evidence" value="ECO:0007669"/>
    <property type="project" value="InterPro"/>
</dbReference>
<dbReference type="Pfam" id="PF04542">
    <property type="entry name" value="Sigma70_r2"/>
    <property type="match status" value="1"/>
</dbReference>